<dbReference type="Proteomes" id="UP001139477">
    <property type="component" value="Unassembled WGS sequence"/>
</dbReference>
<evidence type="ECO:0000313" key="2">
    <source>
        <dbReference type="EMBL" id="MCP1170491.1"/>
    </source>
</evidence>
<evidence type="ECO:0000313" key="3">
    <source>
        <dbReference type="Proteomes" id="UP001139477"/>
    </source>
</evidence>
<evidence type="ECO:0000256" key="1">
    <source>
        <dbReference type="SAM" id="SignalP"/>
    </source>
</evidence>
<dbReference type="AlphaFoldDB" id="A0A9X2JT88"/>
<proteinExistence type="predicted"/>
<evidence type="ECO:0008006" key="4">
    <source>
        <dbReference type="Google" id="ProtNLM"/>
    </source>
</evidence>
<organism evidence="2 3">
    <name type="scientific">Limimaricola litoreus</name>
    <dbReference type="NCBI Taxonomy" id="2955316"/>
    <lineage>
        <taxon>Bacteria</taxon>
        <taxon>Pseudomonadati</taxon>
        <taxon>Pseudomonadota</taxon>
        <taxon>Alphaproteobacteria</taxon>
        <taxon>Rhodobacterales</taxon>
        <taxon>Paracoccaceae</taxon>
        <taxon>Limimaricola</taxon>
    </lineage>
</organism>
<keyword evidence="3" id="KW-1185">Reference proteome</keyword>
<reference evidence="2" key="1">
    <citation type="submission" date="2022-06" db="EMBL/GenBank/DDBJ databases">
        <title>Limimaricola sediminis sp. nov., isolated from an intertidal sediment.</title>
        <authorList>
            <person name="Shao X."/>
        </authorList>
    </citation>
    <scope>NUCLEOTIDE SEQUENCE</scope>
    <source>
        <strain evidence="2">ASW11-118</strain>
    </source>
</reference>
<name>A0A9X2JT88_9RHOB</name>
<gene>
    <name evidence="2" type="ORF">NHG85_18460</name>
</gene>
<feature type="chain" id="PRO_5040776669" description="DUF2125 domain-containing protein" evidence="1">
    <location>
        <begin position="22"/>
        <end position="510"/>
    </location>
</feature>
<dbReference type="RefSeq" id="WP_253335183.1">
    <property type="nucleotide sequence ID" value="NZ_JAMYXC010000302.1"/>
</dbReference>
<keyword evidence="1" id="KW-0732">Signal</keyword>
<feature type="signal peptide" evidence="1">
    <location>
        <begin position="1"/>
        <end position="21"/>
    </location>
</feature>
<protein>
    <recommendedName>
        <fullName evidence="4">DUF2125 domain-containing protein</fullName>
    </recommendedName>
</protein>
<sequence length="510" mass="53430">MTALKTASIGALILMGGAAQADVTAEEVWQDWQAGAAQLGEARIETGSEERAEGSLTITDLVLTMTGEDGEMIIRVPRIDFVETEAGTVEVTLPDSYPIAFSGTDEVGVRTEIDLAVRQTGLDVTVSGDPEAMRYDYAAARYALVLDRLVENSAPVAAEAMLALNALRGSYLSQTESSGLRRTDYDLAAETLELSIEAEEGSGDDAAGAMSIDASVADVALSGQMALPEGMEEAEALPDGFALGFDYATGPALVEFDGEGPQGRAVGTARTASSAVQLSLDPARAAYESSTKGLDLALTDGLMPFPIEISVAEYGFGLDLPLGSDTAPQDLSARVTIDSLSLGDPLWALFDPREALPREPATLIVELSGSARLPQDLADLGTAGAMGGAMGETEAMPEAAPELESLTLDRLVLRLAGAEILGDGAFTFDNEDLETFEGFPRPEGRIDLRATGLNGLLENLSKMGVIPAEQLMGPRMMLGLFTTTVGNDELTSEIVIDAAGQVIANGQRIR</sequence>
<dbReference type="EMBL" id="JAMYXC010000302">
    <property type="protein sequence ID" value="MCP1170491.1"/>
    <property type="molecule type" value="Genomic_DNA"/>
</dbReference>
<accession>A0A9X2JT88</accession>
<comment type="caution">
    <text evidence="2">The sequence shown here is derived from an EMBL/GenBank/DDBJ whole genome shotgun (WGS) entry which is preliminary data.</text>
</comment>